<evidence type="ECO:0000313" key="3">
    <source>
        <dbReference type="Proteomes" id="UP000273786"/>
    </source>
</evidence>
<dbReference type="EMBL" id="RQXT01000029">
    <property type="protein sequence ID" value="RRH96942.1"/>
    <property type="molecule type" value="Genomic_DNA"/>
</dbReference>
<dbReference type="InterPro" id="IPR002514">
    <property type="entry name" value="Transposase_8"/>
</dbReference>
<comment type="caution">
    <text evidence="2">The sequence shown here is derived from an EMBL/GenBank/DDBJ whole genome shotgun (WGS) entry which is preliminary data.</text>
</comment>
<keyword evidence="3" id="KW-1185">Reference proteome</keyword>
<dbReference type="GO" id="GO:0006313">
    <property type="term" value="P:DNA transposition"/>
    <property type="evidence" value="ECO:0007669"/>
    <property type="project" value="InterPro"/>
</dbReference>
<dbReference type="GO" id="GO:0003677">
    <property type="term" value="F:DNA binding"/>
    <property type="evidence" value="ECO:0007669"/>
    <property type="project" value="InterPro"/>
</dbReference>
<evidence type="ECO:0000256" key="1">
    <source>
        <dbReference type="SAM" id="MobiDB-lite"/>
    </source>
</evidence>
<protein>
    <submittedName>
        <fullName evidence="2">Uncharacterized protein</fullName>
    </submittedName>
</protein>
<gene>
    <name evidence="2" type="ORF">EH240_21625</name>
</gene>
<name>A0A3P3FFN8_9HYPH</name>
<dbReference type="GO" id="GO:0004803">
    <property type="term" value="F:transposase activity"/>
    <property type="evidence" value="ECO:0007669"/>
    <property type="project" value="InterPro"/>
</dbReference>
<accession>A0A3P3FFN8</accession>
<proteinExistence type="predicted"/>
<organism evidence="2 3">
    <name type="scientific">Mesorhizobium tamadayense</name>
    <dbReference type="NCBI Taxonomy" id="425306"/>
    <lineage>
        <taxon>Bacteria</taxon>
        <taxon>Pseudomonadati</taxon>
        <taxon>Pseudomonadota</taxon>
        <taxon>Alphaproteobacteria</taxon>
        <taxon>Hyphomicrobiales</taxon>
        <taxon>Phyllobacteriaceae</taxon>
        <taxon>Mesorhizobium</taxon>
    </lineage>
</organism>
<dbReference type="Proteomes" id="UP000273786">
    <property type="component" value="Unassembled WGS sequence"/>
</dbReference>
<reference evidence="2 3" key="1">
    <citation type="submission" date="2018-11" db="EMBL/GenBank/DDBJ databases">
        <title>the genome of Mesorhizobium tamadayense DSM 28320.</title>
        <authorList>
            <person name="Gao J."/>
        </authorList>
    </citation>
    <scope>NUCLEOTIDE SEQUENCE [LARGE SCALE GENOMIC DNA]</scope>
    <source>
        <strain evidence="2 3">DSM 28320</strain>
    </source>
</reference>
<feature type="region of interest" description="Disordered" evidence="1">
    <location>
        <begin position="117"/>
        <end position="138"/>
    </location>
</feature>
<evidence type="ECO:0000313" key="2">
    <source>
        <dbReference type="EMBL" id="RRH96942.1"/>
    </source>
</evidence>
<sequence>MQSVLSPERIAISIRSSGATALSSTSTCSIWRGRGPGRLRIGIEIVRHRYGTIRIETLFLIFKGAGRDRGARCADRDQTAWWFTEEQIIAVLREDEAGAKTGHLARKQGVSEFTLYTERSSSAASPRRQPRRSGKINR</sequence>
<feature type="compositionally biased region" description="Basic residues" evidence="1">
    <location>
        <begin position="128"/>
        <end position="138"/>
    </location>
</feature>
<dbReference type="AlphaFoldDB" id="A0A3P3FFN8"/>
<dbReference type="OrthoDB" id="9809060at2"/>
<dbReference type="Pfam" id="PF01527">
    <property type="entry name" value="HTH_Tnp_1"/>
    <property type="match status" value="1"/>
</dbReference>